<protein>
    <submittedName>
        <fullName evidence="1">Uncharacterized protein</fullName>
    </submittedName>
</protein>
<evidence type="ECO:0000313" key="1">
    <source>
        <dbReference type="EMBL" id="CAD8122941.1"/>
    </source>
</evidence>
<comment type="caution">
    <text evidence="1">The sequence shown here is derived from an EMBL/GenBank/DDBJ whole genome shotgun (WGS) entry which is preliminary data.</text>
</comment>
<gene>
    <name evidence="1" type="ORF">PSON_ATCC_30995.1.T1410104</name>
</gene>
<proteinExistence type="predicted"/>
<keyword evidence="2" id="KW-1185">Reference proteome</keyword>
<reference evidence="1" key="1">
    <citation type="submission" date="2021-01" db="EMBL/GenBank/DDBJ databases">
        <authorList>
            <consortium name="Genoscope - CEA"/>
            <person name="William W."/>
        </authorList>
    </citation>
    <scope>NUCLEOTIDE SEQUENCE</scope>
</reference>
<accession>A0A8S1R4B7</accession>
<organism evidence="1 2">
    <name type="scientific">Paramecium sonneborni</name>
    <dbReference type="NCBI Taxonomy" id="65129"/>
    <lineage>
        <taxon>Eukaryota</taxon>
        <taxon>Sar</taxon>
        <taxon>Alveolata</taxon>
        <taxon>Ciliophora</taxon>
        <taxon>Intramacronucleata</taxon>
        <taxon>Oligohymenophorea</taxon>
        <taxon>Peniculida</taxon>
        <taxon>Parameciidae</taxon>
        <taxon>Paramecium</taxon>
    </lineage>
</organism>
<dbReference type="OrthoDB" id="291168at2759"/>
<name>A0A8S1R4B7_9CILI</name>
<sequence length="176" mass="21175">MDLYTIPCKKPKIACKNWNKKQFNFQILGKASPINKKQKDQEIYTNRYSSQNERKCKEQGILCELFENIHINKTFIFKSQHNSFEQHQNRLFTPETRVLKKRKDGKTIFQPIPRLSSIQRTNDTPVALNITSYMNRKQPKVRRVINLNISKDECEKRPFFSHKAQNLYEFVYNYYF</sequence>
<evidence type="ECO:0000313" key="2">
    <source>
        <dbReference type="Proteomes" id="UP000692954"/>
    </source>
</evidence>
<dbReference type="AlphaFoldDB" id="A0A8S1R4B7"/>
<dbReference type="EMBL" id="CAJJDN010000141">
    <property type="protein sequence ID" value="CAD8122941.1"/>
    <property type="molecule type" value="Genomic_DNA"/>
</dbReference>
<dbReference type="Proteomes" id="UP000692954">
    <property type="component" value="Unassembled WGS sequence"/>
</dbReference>